<evidence type="ECO:0008006" key="4">
    <source>
        <dbReference type="Google" id="ProtNLM"/>
    </source>
</evidence>
<keyword evidence="3" id="KW-1185">Reference proteome</keyword>
<evidence type="ECO:0000313" key="2">
    <source>
        <dbReference type="EMBL" id="UYP48360.1"/>
    </source>
</evidence>
<sequence length="239" mass="27846">MKNDKTYHFECIKCGKCCSDKNTIVNLTYTDILRMEYEKKYTLSDFLNFVGFYMFEEDPTEQQLKQMVVPPIQTENGGAFLGLRKQEDGRCIFLNKHNKCKIYKARPSICRTFPFNFHSIADKSGKKKIDIHMRYTEKSLEYCPGISDNSPEIIAEPWLKDGQQAVKEILSEHVLIKKWNTAVKEGKITASAENYLRIILNMTDKQKEPSKKPVSETAKKSYQSRLKKKLQQHISEKKK</sequence>
<gene>
    <name evidence="2" type="ORF">NEF87_004645</name>
</gene>
<reference evidence="2" key="1">
    <citation type="submission" date="2022-09" db="EMBL/GenBank/DDBJ databases">
        <title>Actin cytoskeleton and complex cell architecture in an #Asgard archaeon.</title>
        <authorList>
            <person name="Ponce Toledo R.I."/>
            <person name="Schleper C."/>
            <person name="Rodrigues Oliveira T."/>
            <person name="Wollweber F."/>
            <person name="Xu J."/>
            <person name="Rittmann S."/>
            <person name="Klingl A."/>
            <person name="Pilhofer M."/>
        </authorList>
    </citation>
    <scope>NUCLEOTIDE SEQUENCE</scope>
    <source>
        <strain evidence="2">B-35</strain>
    </source>
</reference>
<organism evidence="2 3">
    <name type="scientific">Candidatus Lokiarchaeum ossiferum</name>
    <dbReference type="NCBI Taxonomy" id="2951803"/>
    <lineage>
        <taxon>Archaea</taxon>
        <taxon>Promethearchaeati</taxon>
        <taxon>Promethearchaeota</taxon>
        <taxon>Promethearchaeia</taxon>
        <taxon>Promethearchaeales</taxon>
        <taxon>Promethearchaeaceae</taxon>
        <taxon>Candidatus Lokiarchaeum</taxon>
    </lineage>
</organism>
<dbReference type="Proteomes" id="UP001208689">
    <property type="component" value="Chromosome"/>
</dbReference>
<dbReference type="Pfam" id="PF03692">
    <property type="entry name" value="CxxCxxCC"/>
    <property type="match status" value="1"/>
</dbReference>
<protein>
    <recommendedName>
        <fullName evidence="4">YkgJ family cysteine cluster protein</fullName>
    </recommendedName>
</protein>
<dbReference type="PANTHER" id="PTHR35866:SF1">
    <property type="entry name" value="YKGJ FAMILY CYSTEINE CLUSTER PROTEIN"/>
    <property type="match status" value="1"/>
</dbReference>
<proteinExistence type="predicted"/>
<name>A0ABY6HXX0_9ARCH</name>
<dbReference type="PANTHER" id="PTHR35866">
    <property type="entry name" value="PUTATIVE-RELATED"/>
    <property type="match status" value="1"/>
</dbReference>
<feature type="compositionally biased region" description="Basic and acidic residues" evidence="1">
    <location>
        <begin position="206"/>
        <end position="219"/>
    </location>
</feature>
<feature type="compositionally biased region" description="Basic residues" evidence="1">
    <location>
        <begin position="225"/>
        <end position="239"/>
    </location>
</feature>
<evidence type="ECO:0000313" key="3">
    <source>
        <dbReference type="Proteomes" id="UP001208689"/>
    </source>
</evidence>
<evidence type="ECO:0000256" key="1">
    <source>
        <dbReference type="SAM" id="MobiDB-lite"/>
    </source>
</evidence>
<accession>A0ABY6HXX0</accession>
<dbReference type="InterPro" id="IPR005358">
    <property type="entry name" value="Puta_zinc/iron-chelating_dom"/>
</dbReference>
<feature type="region of interest" description="Disordered" evidence="1">
    <location>
        <begin position="206"/>
        <end position="239"/>
    </location>
</feature>
<dbReference type="EMBL" id="CP104013">
    <property type="protein sequence ID" value="UYP48360.1"/>
    <property type="molecule type" value="Genomic_DNA"/>
</dbReference>